<dbReference type="EMBL" id="AP031322">
    <property type="protein sequence ID" value="BFH72348.1"/>
    <property type="molecule type" value="Genomic_DNA"/>
</dbReference>
<accession>A0AAT9GNE8</accession>
<dbReference type="InterPro" id="IPR009272">
    <property type="entry name" value="DUF929"/>
</dbReference>
<keyword evidence="1" id="KW-0812">Transmembrane</keyword>
<reference evidence="2" key="1">
    <citation type="submission" date="2024-03" db="EMBL/GenBank/DDBJ databases">
        <title>Complete genome sequence of Sulfurisphaera javensis strain KD-1.</title>
        <authorList>
            <person name="Sakai H."/>
            <person name="Nur N."/>
            <person name="Suwanto A."/>
            <person name="Kurosawa N."/>
        </authorList>
    </citation>
    <scope>NUCLEOTIDE SEQUENCE</scope>
    <source>
        <strain evidence="2">KD-1</strain>
    </source>
</reference>
<gene>
    <name evidence="2" type="ORF">SJAV_02920</name>
</gene>
<keyword evidence="1" id="KW-0472">Membrane</keyword>
<name>A0AAT9GNE8_9CREN</name>
<dbReference type="RefSeq" id="WP_369610580.1">
    <property type="nucleotide sequence ID" value="NZ_AP031322.1"/>
</dbReference>
<dbReference type="Pfam" id="PF06053">
    <property type="entry name" value="DUF929"/>
    <property type="match status" value="1"/>
</dbReference>
<sequence>MAKRKSKKQESKESKLLYIPFIALFIVLVIFFTLPMIHSSSTSNNNSLSTSSQNSQGPFFQFVKVSNKDYAPNNTVEVYFISWYGCPFGASDSWGLYIALSHFGILNVTPTYSDLEQLPISPQQNPISGKVPGLIFNSFKSNSSVEFYPIYLLGRIYNNNNTASLPNGTIISYSGSSLVNFELNELNKTAPSWVYNLVYQYQIQTPFPGRTQAIAYLGNPPHIVSTIIITGPNGTWMIMGYDQTINYGMPGLLAQYAASNGYSPTLPSQILQYVKNNNVPAQLSFIEAEGQQIYNIIEQEL</sequence>
<dbReference type="KEGG" id="sjv:SJAV_02920"/>
<evidence type="ECO:0000313" key="2">
    <source>
        <dbReference type="EMBL" id="BFH72348.1"/>
    </source>
</evidence>
<organism evidence="2">
    <name type="scientific">Sulfurisphaera javensis</name>
    <dbReference type="NCBI Taxonomy" id="2049879"/>
    <lineage>
        <taxon>Archaea</taxon>
        <taxon>Thermoproteota</taxon>
        <taxon>Thermoprotei</taxon>
        <taxon>Sulfolobales</taxon>
        <taxon>Sulfolobaceae</taxon>
        <taxon>Sulfurisphaera</taxon>
    </lineage>
</organism>
<evidence type="ECO:0000256" key="1">
    <source>
        <dbReference type="SAM" id="Phobius"/>
    </source>
</evidence>
<dbReference type="GeneID" id="92353222"/>
<proteinExistence type="predicted"/>
<dbReference type="AlphaFoldDB" id="A0AAT9GNE8"/>
<feature type="transmembrane region" description="Helical" evidence="1">
    <location>
        <begin position="16"/>
        <end position="37"/>
    </location>
</feature>
<protein>
    <submittedName>
        <fullName evidence="2">DUF929 domain-containing protein</fullName>
    </submittedName>
</protein>
<keyword evidence="1" id="KW-1133">Transmembrane helix</keyword>